<dbReference type="EMBL" id="HBIA01009899">
    <property type="protein sequence ID" value="CAE0233312.1"/>
    <property type="molecule type" value="Transcribed_RNA"/>
</dbReference>
<feature type="chain" id="PRO_5031129764" description="Secreted protein" evidence="1">
    <location>
        <begin position="23"/>
        <end position="172"/>
    </location>
</feature>
<accession>A0A7S3CNT9</accession>
<gene>
    <name evidence="2" type="ORF">SRAS04492_LOCUS5111</name>
</gene>
<evidence type="ECO:0000313" key="2">
    <source>
        <dbReference type="EMBL" id="CAE0233312.1"/>
    </source>
</evidence>
<proteinExistence type="predicted"/>
<sequence length="172" mass="18085">MADEVVAVGLLLLIYYGLPALAEDAAGAAGSAAALEVGEFHRVHELVVAADRAVYVDCEVGLTGVQDRVHGVIHGLPLDHVVAAPALVQARLYKIEVLLVVVDAHQWRGVVGGGNVGRGTLLQGLRNEFHELVLLVALQVLGLIERGEGTSCRSNGTSITLEPLYRVGELVG</sequence>
<organism evidence="2">
    <name type="scientific">Strombidium rassoulzadegani</name>
    <dbReference type="NCBI Taxonomy" id="1082188"/>
    <lineage>
        <taxon>Eukaryota</taxon>
        <taxon>Sar</taxon>
        <taxon>Alveolata</taxon>
        <taxon>Ciliophora</taxon>
        <taxon>Intramacronucleata</taxon>
        <taxon>Spirotrichea</taxon>
        <taxon>Oligotrichia</taxon>
        <taxon>Strombidiidae</taxon>
        <taxon>Strombidium</taxon>
    </lineage>
</organism>
<feature type="signal peptide" evidence="1">
    <location>
        <begin position="1"/>
        <end position="22"/>
    </location>
</feature>
<protein>
    <recommendedName>
        <fullName evidence="3">Secreted protein</fullName>
    </recommendedName>
</protein>
<name>A0A7S3CNT9_9SPIT</name>
<evidence type="ECO:0000256" key="1">
    <source>
        <dbReference type="SAM" id="SignalP"/>
    </source>
</evidence>
<dbReference type="AlphaFoldDB" id="A0A7S3CNT9"/>
<evidence type="ECO:0008006" key="3">
    <source>
        <dbReference type="Google" id="ProtNLM"/>
    </source>
</evidence>
<reference evidence="2" key="1">
    <citation type="submission" date="2021-01" db="EMBL/GenBank/DDBJ databases">
        <authorList>
            <person name="Corre E."/>
            <person name="Pelletier E."/>
            <person name="Niang G."/>
            <person name="Scheremetjew M."/>
            <person name="Finn R."/>
            <person name="Kale V."/>
            <person name="Holt S."/>
            <person name="Cochrane G."/>
            <person name="Meng A."/>
            <person name="Brown T."/>
            <person name="Cohen L."/>
        </authorList>
    </citation>
    <scope>NUCLEOTIDE SEQUENCE</scope>
    <source>
        <strain evidence="2">Ras09</strain>
    </source>
</reference>
<keyword evidence="1" id="KW-0732">Signal</keyword>